<proteinExistence type="predicted"/>
<gene>
    <name evidence="2" type="ORF">SDC9_172164</name>
</gene>
<evidence type="ECO:0000256" key="1">
    <source>
        <dbReference type="SAM" id="MobiDB-lite"/>
    </source>
</evidence>
<protein>
    <submittedName>
        <fullName evidence="2">Uncharacterized protein</fullName>
    </submittedName>
</protein>
<dbReference type="EMBL" id="VSSQ01073713">
    <property type="protein sequence ID" value="MPN24762.1"/>
    <property type="molecule type" value="Genomic_DNA"/>
</dbReference>
<accession>A0A645GFF2</accession>
<comment type="caution">
    <text evidence="2">The sequence shown here is derived from an EMBL/GenBank/DDBJ whole genome shotgun (WGS) entry which is preliminary data.</text>
</comment>
<feature type="region of interest" description="Disordered" evidence="1">
    <location>
        <begin position="36"/>
        <end position="69"/>
    </location>
</feature>
<sequence>MIALEDKLFFSLLLLIVALSSFCLGLLEGKKIPRGPYEIQPPNKPTAPAGWHQSIPARKPLPKPQKEDK</sequence>
<reference evidence="2" key="1">
    <citation type="submission" date="2019-08" db="EMBL/GenBank/DDBJ databases">
        <authorList>
            <person name="Kucharzyk K."/>
            <person name="Murdoch R.W."/>
            <person name="Higgins S."/>
            <person name="Loffler F."/>
        </authorList>
    </citation>
    <scope>NUCLEOTIDE SEQUENCE</scope>
</reference>
<name>A0A645GFF2_9ZZZZ</name>
<organism evidence="2">
    <name type="scientific">bioreactor metagenome</name>
    <dbReference type="NCBI Taxonomy" id="1076179"/>
    <lineage>
        <taxon>unclassified sequences</taxon>
        <taxon>metagenomes</taxon>
        <taxon>ecological metagenomes</taxon>
    </lineage>
</organism>
<dbReference type="AlphaFoldDB" id="A0A645GFF2"/>
<evidence type="ECO:0000313" key="2">
    <source>
        <dbReference type="EMBL" id="MPN24762.1"/>
    </source>
</evidence>